<keyword evidence="2" id="KW-0723">Serine/threonine-protein kinase</keyword>
<organism evidence="8 9">
    <name type="scientific">Armadillidium nasatum</name>
    <dbReference type="NCBI Taxonomy" id="96803"/>
    <lineage>
        <taxon>Eukaryota</taxon>
        <taxon>Metazoa</taxon>
        <taxon>Ecdysozoa</taxon>
        <taxon>Arthropoda</taxon>
        <taxon>Crustacea</taxon>
        <taxon>Multicrustacea</taxon>
        <taxon>Malacostraca</taxon>
        <taxon>Eumalacostraca</taxon>
        <taxon>Peracarida</taxon>
        <taxon>Isopoda</taxon>
        <taxon>Oniscidea</taxon>
        <taxon>Crinocheta</taxon>
        <taxon>Armadillidiidae</taxon>
        <taxon>Armadillidium</taxon>
    </lineage>
</organism>
<evidence type="ECO:0000256" key="5">
    <source>
        <dbReference type="ARBA" id="ARBA00022777"/>
    </source>
</evidence>
<evidence type="ECO:0000256" key="2">
    <source>
        <dbReference type="ARBA" id="ARBA00022527"/>
    </source>
</evidence>
<name>A0A5N5T6E0_9CRUS</name>
<keyword evidence="6" id="KW-0067">ATP-binding</keyword>
<gene>
    <name evidence="8" type="primary">Map3k4</name>
    <name evidence="8" type="ORF">Anas_13670</name>
</gene>
<dbReference type="AlphaFoldDB" id="A0A5N5T6E0"/>
<evidence type="ECO:0000313" key="8">
    <source>
        <dbReference type="EMBL" id="KAB7502156.1"/>
    </source>
</evidence>
<evidence type="ECO:0000313" key="9">
    <source>
        <dbReference type="Proteomes" id="UP000326759"/>
    </source>
</evidence>
<comment type="similarity">
    <text evidence="1">Belongs to the protein kinase superfamily. STE Ser/Thr protein kinase family. MAP kinase kinase kinase subfamily.</text>
</comment>
<dbReference type="EMBL" id="SEYY01008422">
    <property type="protein sequence ID" value="KAB7502156.1"/>
    <property type="molecule type" value="Genomic_DNA"/>
</dbReference>
<dbReference type="PIRSF" id="PIRSF000654">
    <property type="entry name" value="Integrin-linked_kinase"/>
    <property type="match status" value="1"/>
</dbReference>
<dbReference type="Pfam" id="PF00069">
    <property type="entry name" value="Pkinase"/>
    <property type="match status" value="1"/>
</dbReference>
<dbReference type="GO" id="GO:0004674">
    <property type="term" value="F:protein serine/threonine kinase activity"/>
    <property type="evidence" value="ECO:0007669"/>
    <property type="project" value="UniProtKB-KW"/>
</dbReference>
<dbReference type="PROSITE" id="PS50011">
    <property type="entry name" value="PROTEIN_KINASE_DOM"/>
    <property type="match status" value="1"/>
</dbReference>
<evidence type="ECO:0000256" key="6">
    <source>
        <dbReference type="ARBA" id="ARBA00022840"/>
    </source>
</evidence>
<proteinExistence type="inferred from homology"/>
<keyword evidence="4" id="KW-0547">Nucleotide-binding</keyword>
<protein>
    <submittedName>
        <fullName evidence="8">Mitogen-activated protein kinase kinase kinase 4</fullName>
    </submittedName>
</protein>
<reference evidence="8 9" key="1">
    <citation type="journal article" date="2019" name="PLoS Biol.">
        <title>Sex chromosomes control vertical transmission of feminizing Wolbachia symbionts in an isopod.</title>
        <authorList>
            <person name="Becking T."/>
            <person name="Chebbi M.A."/>
            <person name="Giraud I."/>
            <person name="Moumen B."/>
            <person name="Laverre T."/>
            <person name="Caubet Y."/>
            <person name="Peccoud J."/>
            <person name="Gilbert C."/>
            <person name="Cordaux R."/>
        </authorList>
    </citation>
    <scope>NUCLEOTIDE SEQUENCE [LARGE SCALE GENOMIC DNA]</scope>
    <source>
        <strain evidence="8">ANa2</strain>
        <tissue evidence="8">Whole body excluding digestive tract and cuticle</tissue>
    </source>
</reference>
<dbReference type="GO" id="GO:0005524">
    <property type="term" value="F:ATP binding"/>
    <property type="evidence" value="ECO:0007669"/>
    <property type="project" value="UniProtKB-KW"/>
</dbReference>
<dbReference type="InterPro" id="IPR050538">
    <property type="entry name" value="MAP_kinase_kinase_kinase"/>
</dbReference>
<keyword evidence="3" id="KW-0808">Transferase</keyword>
<dbReference type="Gene3D" id="1.10.510.10">
    <property type="entry name" value="Transferase(Phosphotransferase) domain 1"/>
    <property type="match status" value="1"/>
</dbReference>
<dbReference type="OrthoDB" id="248923at2759"/>
<evidence type="ECO:0000256" key="4">
    <source>
        <dbReference type="ARBA" id="ARBA00022741"/>
    </source>
</evidence>
<keyword evidence="5 8" id="KW-0418">Kinase</keyword>
<evidence type="ECO:0000259" key="7">
    <source>
        <dbReference type="PROSITE" id="PS50011"/>
    </source>
</evidence>
<dbReference type="InterPro" id="IPR011009">
    <property type="entry name" value="Kinase-like_dom_sf"/>
</dbReference>
<dbReference type="Proteomes" id="UP000326759">
    <property type="component" value="Unassembled WGS sequence"/>
</dbReference>
<dbReference type="PANTHER" id="PTHR48016">
    <property type="entry name" value="MAP KINASE KINASE KINASE SSK2-RELATED-RELATED"/>
    <property type="match status" value="1"/>
</dbReference>
<comment type="caution">
    <text evidence="8">The sequence shown here is derived from an EMBL/GenBank/DDBJ whole genome shotgun (WGS) entry which is preliminary data.</text>
</comment>
<dbReference type="PANTHER" id="PTHR48016:SF32">
    <property type="entry name" value="MITOGEN-ACTIVATED PROTEIN KINASE KINASE KINASE 4"/>
    <property type="match status" value="1"/>
</dbReference>
<dbReference type="InterPro" id="IPR000719">
    <property type="entry name" value="Prot_kinase_dom"/>
</dbReference>
<sequence>MAMKVLPLQPNDHRSIKKVANELKTFERINHPNLVRYYGIEIHNDEMLMFMEYCDEGTLEALAASTEGLPEEIVRKYTRQLLSAVQTMHENGIVHRDIKGFVMPEPNIFLAKEGNVLKLGDFGCAVRIRGLQTEVNELSGIVGTHAYMAPEIFRSNEGHGRAADIWSVGCVVIEMLTGKRPWPQYDSSVQIMFQVGCGKSPSFPENLSEEGEIFLRHCFVHSPKDRATASSLLDHTFVKVEEEENMSLPLFSLNSVPQAKRSRLFSNDIKT</sequence>
<evidence type="ECO:0000256" key="1">
    <source>
        <dbReference type="ARBA" id="ARBA00006529"/>
    </source>
</evidence>
<accession>A0A5N5T6E0</accession>
<evidence type="ECO:0000256" key="3">
    <source>
        <dbReference type="ARBA" id="ARBA00022679"/>
    </source>
</evidence>
<dbReference type="GO" id="GO:0035556">
    <property type="term" value="P:intracellular signal transduction"/>
    <property type="evidence" value="ECO:0007669"/>
    <property type="project" value="UniProtKB-ARBA"/>
</dbReference>
<feature type="domain" description="Protein kinase" evidence="7">
    <location>
        <begin position="1"/>
        <end position="238"/>
    </location>
</feature>
<keyword evidence="9" id="KW-1185">Reference proteome</keyword>
<dbReference type="SUPFAM" id="SSF56112">
    <property type="entry name" value="Protein kinase-like (PK-like)"/>
    <property type="match status" value="1"/>
</dbReference>